<dbReference type="PRINTS" id="PR00260">
    <property type="entry name" value="CHEMTRNSDUCR"/>
</dbReference>
<evidence type="ECO:0000256" key="3">
    <source>
        <dbReference type="PROSITE-ProRule" id="PRU00284"/>
    </source>
</evidence>
<dbReference type="Proteomes" id="UP000494330">
    <property type="component" value="Unassembled WGS sequence"/>
</dbReference>
<dbReference type="EMBL" id="CABVQD010000008">
    <property type="protein sequence ID" value="VWB65716.1"/>
    <property type="molecule type" value="Genomic_DNA"/>
</dbReference>
<evidence type="ECO:0000256" key="1">
    <source>
        <dbReference type="ARBA" id="ARBA00022481"/>
    </source>
</evidence>
<dbReference type="SUPFAM" id="SSF58104">
    <property type="entry name" value="Methyl-accepting chemotaxis protein (MCP) signaling domain"/>
    <property type="match status" value="1"/>
</dbReference>
<reference evidence="7 8" key="1">
    <citation type="submission" date="2019-09" db="EMBL/GenBank/DDBJ databases">
        <authorList>
            <person name="Depoorter E."/>
        </authorList>
    </citation>
    <scope>NUCLEOTIDE SEQUENCE [LARGE SCALE GENOMIC DNA]</scope>
    <source>
        <strain evidence="7">LMG 30113</strain>
    </source>
</reference>
<dbReference type="GO" id="GO:0004888">
    <property type="term" value="F:transmembrane signaling receptor activity"/>
    <property type="evidence" value="ECO:0007669"/>
    <property type="project" value="InterPro"/>
</dbReference>
<dbReference type="InterPro" id="IPR051310">
    <property type="entry name" value="MCP_chemotaxis"/>
</dbReference>
<dbReference type="InterPro" id="IPR004089">
    <property type="entry name" value="MCPsignal_dom"/>
</dbReference>
<dbReference type="PANTHER" id="PTHR43531">
    <property type="entry name" value="PROTEIN ICFG"/>
    <property type="match status" value="1"/>
</dbReference>
<evidence type="ECO:0000313" key="7">
    <source>
        <dbReference type="EMBL" id="VWB65716.1"/>
    </source>
</evidence>
<dbReference type="RefSeq" id="WP_052001415.1">
    <property type="nucleotide sequence ID" value="NZ_CABVQD010000008.1"/>
</dbReference>
<dbReference type="GO" id="GO:0005886">
    <property type="term" value="C:plasma membrane"/>
    <property type="evidence" value="ECO:0007669"/>
    <property type="project" value="TreeGrafter"/>
</dbReference>
<feature type="region of interest" description="Disordered" evidence="4">
    <location>
        <begin position="280"/>
        <end position="299"/>
    </location>
</feature>
<sequence>MDQVNSKRAAQRGPKDDLARIARNGDLVMYATLLASFVACIALGVVYDDLALGLPFACAVILIGSGCYFMGRGTTWGWVGLVSCNVAAVTLHIQLSRGLTELHFGVFVLLGLTLVYRDWRPIVLGAALFAIQHIAFDRLMALHFGVYCTAEANFPKVLLHAAYVIVQTSIEVYLAIGLRSFSIEASELAGLVRHVNRSSAICLDMSPVNVNSASAHSLKSALTRVQQAMTEVSQAADAVKQSSAEIASGTLDLSRRTESQAISLQNTVASIKQISEGLRETADTTTQAGTLSGSASSAATSGGAAMNRVVETMSSIDEASSRINDITSVIDSIAFQTNILALNAAVEAARAGDEGRGFAVVAGEVRSLAQRSASAAREIKQLLAESASRVKMGKVLVDQTGSGMTDIIDQTSRVSELIDHMMDATGQQSAGIGHVTEAVSQLDATTQKNAALVEESAAAANSLAEQADRLHRVVQQFSLEEKNALGDDAL</sequence>
<keyword evidence="3" id="KW-0807">Transducer</keyword>
<dbReference type="GO" id="GO:0006935">
    <property type="term" value="P:chemotaxis"/>
    <property type="evidence" value="ECO:0007669"/>
    <property type="project" value="InterPro"/>
</dbReference>
<dbReference type="SMART" id="SM00283">
    <property type="entry name" value="MA"/>
    <property type="match status" value="1"/>
</dbReference>
<keyword evidence="1" id="KW-0488">Methylation</keyword>
<protein>
    <submittedName>
        <fullName evidence="7">Methyl-accepting chemotaxis sensory transducer</fullName>
    </submittedName>
</protein>
<evidence type="ECO:0000256" key="5">
    <source>
        <dbReference type="SAM" id="Phobius"/>
    </source>
</evidence>
<dbReference type="AlphaFoldDB" id="A0A6J5DGW4"/>
<dbReference type="PANTHER" id="PTHR43531:SF14">
    <property type="entry name" value="METHYL-ACCEPTING CHEMOTAXIS PROTEIN I-RELATED"/>
    <property type="match status" value="1"/>
</dbReference>
<feature type="transmembrane region" description="Helical" evidence="5">
    <location>
        <begin position="76"/>
        <end position="93"/>
    </location>
</feature>
<feature type="transmembrane region" description="Helical" evidence="5">
    <location>
        <begin position="27"/>
        <end position="46"/>
    </location>
</feature>
<feature type="domain" description="Methyl-accepting transducer" evidence="6">
    <location>
        <begin position="235"/>
        <end position="464"/>
    </location>
</feature>
<evidence type="ECO:0000313" key="8">
    <source>
        <dbReference type="Proteomes" id="UP000494330"/>
    </source>
</evidence>
<dbReference type="Gene3D" id="1.10.287.950">
    <property type="entry name" value="Methyl-accepting chemotaxis protein"/>
    <property type="match status" value="1"/>
</dbReference>
<dbReference type="PROSITE" id="PS50111">
    <property type="entry name" value="CHEMOTAXIS_TRANSDUC_2"/>
    <property type="match status" value="1"/>
</dbReference>
<accession>A0A6J5DGW4</accession>
<evidence type="ECO:0000256" key="4">
    <source>
        <dbReference type="SAM" id="MobiDB-lite"/>
    </source>
</evidence>
<dbReference type="CDD" id="cd11386">
    <property type="entry name" value="MCP_signal"/>
    <property type="match status" value="1"/>
</dbReference>
<keyword evidence="5" id="KW-0812">Transmembrane</keyword>
<dbReference type="Pfam" id="PF00015">
    <property type="entry name" value="MCPsignal"/>
    <property type="match status" value="1"/>
</dbReference>
<dbReference type="InterPro" id="IPR004090">
    <property type="entry name" value="Chemotax_Me-accpt_rcpt"/>
</dbReference>
<dbReference type="GO" id="GO:0007165">
    <property type="term" value="P:signal transduction"/>
    <property type="evidence" value="ECO:0007669"/>
    <property type="project" value="UniProtKB-KW"/>
</dbReference>
<evidence type="ECO:0000259" key="6">
    <source>
        <dbReference type="PROSITE" id="PS50111"/>
    </source>
</evidence>
<keyword evidence="5" id="KW-1133">Transmembrane helix</keyword>
<gene>
    <name evidence="7" type="ORF">BPA30113_02936</name>
</gene>
<proteinExistence type="inferred from homology"/>
<comment type="similarity">
    <text evidence="2">Belongs to the methyl-accepting chemotaxis (MCP) protein family.</text>
</comment>
<keyword evidence="8" id="KW-1185">Reference proteome</keyword>
<keyword evidence="5" id="KW-0472">Membrane</keyword>
<evidence type="ECO:0000256" key="2">
    <source>
        <dbReference type="ARBA" id="ARBA00029447"/>
    </source>
</evidence>
<feature type="transmembrane region" description="Helical" evidence="5">
    <location>
        <begin position="52"/>
        <end position="69"/>
    </location>
</feature>
<feature type="compositionally biased region" description="Low complexity" evidence="4">
    <location>
        <begin position="284"/>
        <end position="299"/>
    </location>
</feature>
<name>A0A6J5DGW4_9BURK</name>
<organism evidence="7 8">
    <name type="scientific">Burkholderia paludis</name>
    <dbReference type="NCBI Taxonomy" id="1506587"/>
    <lineage>
        <taxon>Bacteria</taxon>
        <taxon>Pseudomonadati</taxon>
        <taxon>Pseudomonadota</taxon>
        <taxon>Betaproteobacteria</taxon>
        <taxon>Burkholderiales</taxon>
        <taxon>Burkholderiaceae</taxon>
        <taxon>Burkholderia</taxon>
        <taxon>Burkholderia cepacia complex</taxon>
    </lineage>
</organism>